<protein>
    <submittedName>
        <fullName evidence="4">Uncharacterized membrane protein (DUF4010 family)</fullName>
    </submittedName>
</protein>
<keyword evidence="1" id="KW-1133">Transmembrane helix</keyword>
<keyword evidence="5" id="KW-1185">Reference proteome</keyword>
<comment type="caution">
    <text evidence="4">The sequence shown here is derived from an EMBL/GenBank/DDBJ whole genome shotgun (WGS) entry which is preliminary data.</text>
</comment>
<dbReference type="RefSeq" id="WP_132527632.1">
    <property type="nucleotide sequence ID" value="NZ_SMFV01000006.1"/>
</dbReference>
<keyword evidence="1" id="KW-0812">Transmembrane</keyword>
<evidence type="ECO:0000256" key="1">
    <source>
        <dbReference type="SAM" id="Phobius"/>
    </source>
</evidence>
<dbReference type="InterPro" id="IPR049177">
    <property type="entry name" value="MgtC_SapB_SrpB_YhiD_N"/>
</dbReference>
<dbReference type="Pfam" id="PF02308">
    <property type="entry name" value="MgtC"/>
    <property type="match status" value="1"/>
</dbReference>
<feature type="transmembrane region" description="Helical" evidence="1">
    <location>
        <begin position="48"/>
        <end position="67"/>
    </location>
</feature>
<evidence type="ECO:0000259" key="3">
    <source>
        <dbReference type="Pfam" id="PF13194"/>
    </source>
</evidence>
<feature type="transmembrane region" description="Helical" evidence="1">
    <location>
        <begin position="241"/>
        <end position="261"/>
    </location>
</feature>
<gene>
    <name evidence="4" type="ORF">CLV27_1640</name>
</gene>
<feature type="transmembrane region" description="Helical" evidence="1">
    <location>
        <begin position="103"/>
        <end position="130"/>
    </location>
</feature>
<dbReference type="Pfam" id="PF13194">
    <property type="entry name" value="DUF4010"/>
    <property type="match status" value="1"/>
</dbReference>
<keyword evidence="1" id="KW-0472">Membrane</keyword>
<feature type="transmembrane region" description="Helical" evidence="1">
    <location>
        <begin position="267"/>
        <end position="287"/>
    </location>
</feature>
<feature type="transmembrane region" description="Helical" evidence="1">
    <location>
        <begin position="150"/>
        <end position="167"/>
    </location>
</feature>
<evidence type="ECO:0000313" key="4">
    <source>
        <dbReference type="EMBL" id="TCK02923.1"/>
    </source>
</evidence>
<evidence type="ECO:0000313" key="5">
    <source>
        <dbReference type="Proteomes" id="UP000295777"/>
    </source>
</evidence>
<feature type="domain" description="DUF4010" evidence="3">
    <location>
        <begin position="185"/>
        <end position="391"/>
    </location>
</feature>
<feature type="domain" description="MgtC/SapB/SrpB/YhiD N-terminal" evidence="2">
    <location>
        <begin position="21"/>
        <end position="140"/>
    </location>
</feature>
<feature type="transmembrane region" description="Helical" evidence="1">
    <location>
        <begin position="73"/>
        <end position="91"/>
    </location>
</feature>
<dbReference type="AlphaFoldDB" id="A0A4R1G8K9"/>
<dbReference type="InterPro" id="IPR025105">
    <property type="entry name" value="DUF4010"/>
</dbReference>
<feature type="transmembrane region" description="Helical" evidence="1">
    <location>
        <begin position="179"/>
        <end position="198"/>
    </location>
</feature>
<feature type="transmembrane region" description="Helical" evidence="1">
    <location>
        <begin position="365"/>
        <end position="386"/>
    </location>
</feature>
<dbReference type="EMBL" id="SMFV01000006">
    <property type="protein sequence ID" value="TCK02923.1"/>
    <property type="molecule type" value="Genomic_DNA"/>
</dbReference>
<dbReference type="PANTHER" id="PTHR39084">
    <property type="entry name" value="MEMBRANE PROTEIN-RELATED"/>
    <property type="match status" value="1"/>
</dbReference>
<dbReference type="Proteomes" id="UP000295777">
    <property type="component" value="Unassembled WGS sequence"/>
</dbReference>
<dbReference type="OrthoDB" id="9813718at2"/>
<feature type="transmembrane region" description="Helical" evidence="1">
    <location>
        <begin position="333"/>
        <end position="353"/>
    </location>
</feature>
<feature type="transmembrane region" description="Helical" evidence="1">
    <location>
        <begin position="204"/>
        <end position="229"/>
    </location>
</feature>
<proteinExistence type="predicted"/>
<evidence type="ECO:0000259" key="2">
    <source>
        <dbReference type="Pfam" id="PF02308"/>
    </source>
</evidence>
<feature type="transmembrane region" description="Helical" evidence="1">
    <location>
        <begin position="398"/>
        <end position="420"/>
    </location>
</feature>
<organism evidence="4 5">
    <name type="scientific">Phorcysia thermohydrogeniphila</name>
    <dbReference type="NCBI Taxonomy" id="936138"/>
    <lineage>
        <taxon>Bacteria</taxon>
        <taxon>Pseudomonadati</taxon>
        <taxon>Aquificota</taxon>
        <taxon>Aquificia</taxon>
        <taxon>Desulfurobacteriales</taxon>
        <taxon>Desulfurobacteriaceae</taxon>
        <taxon>Phorcysia</taxon>
    </lineage>
</organism>
<dbReference type="PANTHER" id="PTHR39084:SF1">
    <property type="entry name" value="DUF4010 DOMAIN-CONTAINING PROTEIN"/>
    <property type="match status" value="1"/>
</dbReference>
<feature type="transmembrane region" description="Helical" evidence="1">
    <location>
        <begin position="308"/>
        <end position="327"/>
    </location>
</feature>
<name>A0A4R1G8K9_9BACT</name>
<sequence length="421" mass="45422">MVDFLKELVNSEVWRLYEPYLISIVLGGLVGIEREYKKQKEGTPSFGGIRTFMLIALTGTISAHLASVYGSPLLYAVLAAVTALLVVAQFFERLPGLTSEIAAIVTFLVGVLCYRTEFQLASAIAVATLFLLSFKEQMHDFVKHLKLEDLFALLKFTAVTVIIYPLLPDISIGGVNPREVWTMVVVISTVDFVGYILTKLVGERGILITGLIGGIVSSTAVTATFSSLAKVNQRLMSEYGAGIVGASAIMFPRMALLASIVDVKFAKFLFVPALFAFALGIFFAYRLSSRDKKSRADVEVKNPYELSTAIKFGLLYAFVLFFSVNALKVLGDYGLYAVAAVSGLSDVDAITLSVSKLFSAGELSIVPGVIAILLAAAANTLFKWFLTFSMGGKELFKVVTPGFIALIAGEVMGIAILIMMG</sequence>
<feature type="transmembrane region" description="Helical" evidence="1">
    <location>
        <begin position="20"/>
        <end position="36"/>
    </location>
</feature>
<reference evidence="4 5" key="1">
    <citation type="submission" date="2019-03" db="EMBL/GenBank/DDBJ databases">
        <title>Genomic Encyclopedia of Archaeal and Bacterial Type Strains, Phase II (KMG-II): from individual species to whole genera.</title>
        <authorList>
            <person name="Goeker M."/>
        </authorList>
    </citation>
    <scope>NUCLEOTIDE SEQUENCE [LARGE SCALE GENOMIC DNA]</scope>
    <source>
        <strain evidence="4 5">DSM 24425</strain>
    </source>
</reference>
<accession>A0A4R1G8K9</accession>